<name>A0A5N7CSM0_9EURO</name>
<protein>
    <submittedName>
        <fullName evidence="1">Uncharacterized protein</fullName>
    </submittedName>
</protein>
<accession>A0A5N7CSM0</accession>
<reference evidence="1 2" key="1">
    <citation type="submission" date="2019-04" db="EMBL/GenBank/DDBJ databases">
        <authorList>
            <consortium name="DOE Joint Genome Institute"/>
            <person name="Mondo S."/>
            <person name="Kjaerbolling I."/>
            <person name="Vesth T."/>
            <person name="Frisvad J.C."/>
            <person name="Nybo J.L."/>
            <person name="Theobald S."/>
            <person name="Kildgaard S."/>
            <person name="Isbrandt T."/>
            <person name="Kuo A."/>
            <person name="Sato A."/>
            <person name="Lyhne E.K."/>
            <person name="Kogle M.E."/>
            <person name="Wiebenga A."/>
            <person name="Kun R.S."/>
            <person name="Lubbers R.J."/>
            <person name="Makela M.R."/>
            <person name="Barry K."/>
            <person name="Chovatia M."/>
            <person name="Clum A."/>
            <person name="Daum C."/>
            <person name="Haridas S."/>
            <person name="He G."/>
            <person name="LaButti K."/>
            <person name="Lipzen A."/>
            <person name="Riley R."/>
            <person name="Salamov A."/>
            <person name="Simmons B.A."/>
            <person name="Magnuson J.K."/>
            <person name="Henrissat B."/>
            <person name="Mortensen U.H."/>
            <person name="Larsen T.O."/>
            <person name="Devries R.P."/>
            <person name="Grigoriev I.V."/>
            <person name="Machida M."/>
            <person name="Baker S.E."/>
            <person name="Andersen M.R."/>
            <person name="Cantor M.N."/>
            <person name="Hua S.X."/>
        </authorList>
    </citation>
    <scope>NUCLEOTIDE SEQUENCE [LARGE SCALE GENOMIC DNA]</scope>
    <source>
        <strain evidence="1 2">CBS 119388</strain>
    </source>
</reference>
<evidence type="ECO:0000313" key="2">
    <source>
        <dbReference type="Proteomes" id="UP000325579"/>
    </source>
</evidence>
<dbReference type="RefSeq" id="XP_031934463.1">
    <property type="nucleotide sequence ID" value="XM_032083912.1"/>
</dbReference>
<organism evidence="1 2">
    <name type="scientific">Aspergillus pseudonomiae</name>
    <dbReference type="NCBI Taxonomy" id="1506151"/>
    <lineage>
        <taxon>Eukaryota</taxon>
        <taxon>Fungi</taxon>
        <taxon>Dikarya</taxon>
        <taxon>Ascomycota</taxon>
        <taxon>Pezizomycotina</taxon>
        <taxon>Eurotiomycetes</taxon>
        <taxon>Eurotiomycetidae</taxon>
        <taxon>Eurotiales</taxon>
        <taxon>Aspergillaceae</taxon>
        <taxon>Aspergillus</taxon>
        <taxon>Aspergillus subgen. Circumdati</taxon>
    </lineage>
</organism>
<dbReference type="OrthoDB" id="4517120at2759"/>
<dbReference type="GeneID" id="43668603"/>
<evidence type="ECO:0000313" key="1">
    <source>
        <dbReference type="EMBL" id="KAE8397144.1"/>
    </source>
</evidence>
<dbReference type="EMBL" id="ML736916">
    <property type="protein sequence ID" value="KAE8397144.1"/>
    <property type="molecule type" value="Genomic_DNA"/>
</dbReference>
<sequence>MALATPRARQPLLYWPNRAMECANNFPGLLETCGMIYQLQTSKYCDLRFQYPDNHNRMPFFTAA</sequence>
<gene>
    <name evidence="1" type="ORF">BDV37DRAFT_266401</name>
</gene>
<dbReference type="Proteomes" id="UP000325579">
    <property type="component" value="Unassembled WGS sequence"/>
</dbReference>
<keyword evidence="2" id="KW-1185">Reference proteome</keyword>
<dbReference type="AlphaFoldDB" id="A0A5N7CSM0"/>
<proteinExistence type="predicted"/>